<sequence length="131" mass="14327">MKQSNRNTSGAIILFFSTGLFSANLFAEKADAFAIDTAEDLIEVCTFDSSHANHQTATAFCYGFFEGAAHYDNALEQSPLHANLLCEPQDLTRQQAVTVVVEYLSANPQYSSEPAIDGAFRALIAEWPCPE</sequence>
<reference evidence="3" key="1">
    <citation type="submission" date="2019-02" db="EMBL/GenBank/DDBJ databases">
        <authorList>
            <person name="Li S.-H."/>
        </authorList>
    </citation>
    <scope>NUCLEOTIDE SEQUENCE</scope>
    <source>
        <strain evidence="3">IMCC11814</strain>
    </source>
</reference>
<dbReference type="InterPro" id="IPR041238">
    <property type="entry name" value="Rap1a"/>
</dbReference>
<keyword evidence="4" id="KW-1185">Reference proteome</keyword>
<evidence type="ECO:0000313" key="4">
    <source>
        <dbReference type="Proteomes" id="UP001143304"/>
    </source>
</evidence>
<gene>
    <name evidence="3" type="ORF">EYC82_06745</name>
</gene>
<organism evidence="3 4">
    <name type="scientific">Candidatus Marimicrobium litorale</name>
    <dbReference type="NCBI Taxonomy" id="2518991"/>
    <lineage>
        <taxon>Bacteria</taxon>
        <taxon>Pseudomonadati</taxon>
        <taxon>Pseudomonadota</taxon>
        <taxon>Gammaproteobacteria</taxon>
        <taxon>Cellvibrionales</taxon>
        <taxon>Halieaceae</taxon>
        <taxon>Marimicrobium</taxon>
    </lineage>
</organism>
<feature type="chain" id="PRO_5047372511" description="Rap1a immunity protein domain-containing protein" evidence="1">
    <location>
        <begin position="23"/>
        <end position="131"/>
    </location>
</feature>
<dbReference type="Proteomes" id="UP001143304">
    <property type="component" value="Unassembled WGS sequence"/>
</dbReference>
<name>A0ABT3T461_9GAMM</name>
<protein>
    <recommendedName>
        <fullName evidence="2">Rap1a immunity protein domain-containing protein</fullName>
    </recommendedName>
</protein>
<feature type="domain" description="Rap1a immunity protein" evidence="2">
    <location>
        <begin position="37"/>
        <end position="129"/>
    </location>
</feature>
<accession>A0ABT3T461</accession>
<feature type="signal peptide" evidence="1">
    <location>
        <begin position="1"/>
        <end position="22"/>
    </location>
</feature>
<dbReference type="EMBL" id="SHNO01000001">
    <property type="protein sequence ID" value="MCX2977049.1"/>
    <property type="molecule type" value="Genomic_DNA"/>
</dbReference>
<dbReference type="Pfam" id="PF18602">
    <property type="entry name" value="Rap1a"/>
    <property type="match status" value="1"/>
</dbReference>
<evidence type="ECO:0000259" key="2">
    <source>
        <dbReference type="Pfam" id="PF18602"/>
    </source>
</evidence>
<evidence type="ECO:0000256" key="1">
    <source>
        <dbReference type="SAM" id="SignalP"/>
    </source>
</evidence>
<keyword evidence="1" id="KW-0732">Signal</keyword>
<proteinExistence type="predicted"/>
<comment type="caution">
    <text evidence="3">The sequence shown here is derived from an EMBL/GenBank/DDBJ whole genome shotgun (WGS) entry which is preliminary data.</text>
</comment>
<evidence type="ECO:0000313" key="3">
    <source>
        <dbReference type="EMBL" id="MCX2977049.1"/>
    </source>
</evidence>
<dbReference type="RefSeq" id="WP_279248777.1">
    <property type="nucleotide sequence ID" value="NZ_SHNO01000001.1"/>
</dbReference>